<dbReference type="InterPro" id="IPR003439">
    <property type="entry name" value="ABC_transporter-like_ATP-bd"/>
</dbReference>
<keyword evidence="5" id="KW-1185">Reference proteome</keyword>
<dbReference type="Gene3D" id="3.40.50.300">
    <property type="entry name" value="P-loop containing nucleotide triphosphate hydrolases"/>
    <property type="match status" value="1"/>
</dbReference>
<dbReference type="PROSITE" id="PS00211">
    <property type="entry name" value="ABC_TRANSPORTER_1"/>
    <property type="match status" value="1"/>
</dbReference>
<dbReference type="GO" id="GO:0005524">
    <property type="term" value="F:ATP binding"/>
    <property type="evidence" value="ECO:0007669"/>
    <property type="project" value="UniProtKB-KW"/>
</dbReference>
<evidence type="ECO:0000313" key="5">
    <source>
        <dbReference type="Proteomes" id="UP001519654"/>
    </source>
</evidence>
<dbReference type="InterPro" id="IPR027417">
    <property type="entry name" value="P-loop_NTPase"/>
</dbReference>
<dbReference type="InterPro" id="IPR003593">
    <property type="entry name" value="AAA+_ATPase"/>
</dbReference>
<dbReference type="SUPFAM" id="SSF52540">
    <property type="entry name" value="P-loop containing nucleoside triphosphate hydrolases"/>
    <property type="match status" value="1"/>
</dbReference>
<comment type="caution">
    <text evidence="4">The sequence shown here is derived from an EMBL/GenBank/DDBJ whole genome shotgun (WGS) entry which is preliminary data.</text>
</comment>
<evidence type="ECO:0000256" key="1">
    <source>
        <dbReference type="ARBA" id="ARBA00022741"/>
    </source>
</evidence>
<reference evidence="4 5" key="1">
    <citation type="submission" date="2021-06" db="EMBL/GenBank/DDBJ databases">
        <title>Actinoplanes lichenicola sp. nov., and Actinoplanes ovalisporus sp. nov., isolated from lichen in Thailand.</title>
        <authorList>
            <person name="Saeng-In P."/>
            <person name="Kanchanasin P."/>
            <person name="Yuki M."/>
            <person name="Kudo T."/>
            <person name="Ohkuma M."/>
            <person name="Phongsopitanun W."/>
            <person name="Tanasupawat S."/>
        </authorList>
    </citation>
    <scope>NUCLEOTIDE SEQUENCE [LARGE SCALE GENOMIC DNA]</scope>
    <source>
        <strain evidence="4 5">NBRC 110975</strain>
    </source>
</reference>
<dbReference type="PANTHER" id="PTHR24220:SF659">
    <property type="entry name" value="TRANSPORTER, PUTATIVE-RELATED"/>
    <property type="match status" value="1"/>
</dbReference>
<evidence type="ECO:0000313" key="4">
    <source>
        <dbReference type="EMBL" id="MBU2664492.1"/>
    </source>
</evidence>
<accession>A0ABS5YM22</accession>
<dbReference type="EMBL" id="JAHKKG010000004">
    <property type="protein sequence ID" value="MBU2664492.1"/>
    <property type="molecule type" value="Genomic_DNA"/>
</dbReference>
<keyword evidence="1" id="KW-0547">Nucleotide-binding</keyword>
<sequence length="229" mass="23833">MSAPALDLDGVTKAFDRGGRTVLRGVRLEVRPGEIVWLRGRSGTGKSTLLTIAGLLTRPDGGTVRIGGTDTRGLGERELAMTRATRLGFVFQQHNLFGHLTAIENVVLPAVGPRAGARRRAADMLAGLGLAGRTNAAARNLSGGERQRIAVARALINDPALLIADEPVSGLDLESAGQVLEQFRGAAAQGRAVLIASHDDVAGRIADRVVVLSDGRLTADTPVATPEGA</sequence>
<keyword evidence="2 4" id="KW-0067">ATP-binding</keyword>
<dbReference type="InterPro" id="IPR015854">
    <property type="entry name" value="ABC_transpr_LolD-like"/>
</dbReference>
<name>A0ABS5YM22_9ACTN</name>
<dbReference type="Pfam" id="PF00005">
    <property type="entry name" value="ABC_tran"/>
    <property type="match status" value="1"/>
</dbReference>
<dbReference type="InterPro" id="IPR017871">
    <property type="entry name" value="ABC_transporter-like_CS"/>
</dbReference>
<organism evidence="4 5">
    <name type="scientific">Paractinoplanes bogorensis</name>
    <dbReference type="NCBI Taxonomy" id="1610840"/>
    <lineage>
        <taxon>Bacteria</taxon>
        <taxon>Bacillati</taxon>
        <taxon>Actinomycetota</taxon>
        <taxon>Actinomycetes</taxon>
        <taxon>Micromonosporales</taxon>
        <taxon>Micromonosporaceae</taxon>
        <taxon>Paractinoplanes</taxon>
    </lineage>
</organism>
<dbReference type="RefSeq" id="WP_215787144.1">
    <property type="nucleotide sequence ID" value="NZ_JAHKKG010000004.1"/>
</dbReference>
<dbReference type="SMART" id="SM00382">
    <property type="entry name" value="AAA"/>
    <property type="match status" value="1"/>
</dbReference>
<dbReference type="PROSITE" id="PS50893">
    <property type="entry name" value="ABC_TRANSPORTER_2"/>
    <property type="match status" value="1"/>
</dbReference>
<proteinExistence type="predicted"/>
<protein>
    <submittedName>
        <fullName evidence="4">ATP-binding cassette domain-containing protein</fullName>
    </submittedName>
</protein>
<evidence type="ECO:0000259" key="3">
    <source>
        <dbReference type="PROSITE" id="PS50893"/>
    </source>
</evidence>
<dbReference type="PANTHER" id="PTHR24220">
    <property type="entry name" value="IMPORT ATP-BINDING PROTEIN"/>
    <property type="match status" value="1"/>
</dbReference>
<feature type="domain" description="ABC transporter" evidence="3">
    <location>
        <begin position="6"/>
        <end position="227"/>
    </location>
</feature>
<evidence type="ECO:0000256" key="2">
    <source>
        <dbReference type="ARBA" id="ARBA00022840"/>
    </source>
</evidence>
<dbReference type="Proteomes" id="UP001519654">
    <property type="component" value="Unassembled WGS sequence"/>
</dbReference>
<gene>
    <name evidence="4" type="ORF">KOI35_13395</name>
</gene>